<proteinExistence type="predicted"/>
<sequence>MAPEARVFRPKSDEENEIVDEVMKVHTLEGHIQRPSWTMYITYLLNRDIAEIRTRHKSRIRS</sequence>
<dbReference type="AlphaFoldDB" id="X1VQL5"/>
<evidence type="ECO:0000313" key="1">
    <source>
        <dbReference type="EMBL" id="GAJ11575.1"/>
    </source>
</evidence>
<gene>
    <name evidence="1" type="ORF">S12H4_45739</name>
</gene>
<comment type="caution">
    <text evidence="1">The sequence shown here is derived from an EMBL/GenBank/DDBJ whole genome shotgun (WGS) entry which is preliminary data.</text>
</comment>
<dbReference type="EMBL" id="BARW01028314">
    <property type="protein sequence ID" value="GAJ11575.1"/>
    <property type="molecule type" value="Genomic_DNA"/>
</dbReference>
<protein>
    <submittedName>
        <fullName evidence="1">Uncharacterized protein</fullName>
    </submittedName>
</protein>
<name>X1VQL5_9ZZZZ</name>
<reference evidence="1" key="1">
    <citation type="journal article" date="2014" name="Front. Microbiol.">
        <title>High frequency of phylogenetically diverse reductive dehalogenase-homologous genes in deep subseafloor sedimentary metagenomes.</title>
        <authorList>
            <person name="Kawai M."/>
            <person name="Futagami T."/>
            <person name="Toyoda A."/>
            <person name="Takaki Y."/>
            <person name="Nishi S."/>
            <person name="Hori S."/>
            <person name="Arai W."/>
            <person name="Tsubouchi T."/>
            <person name="Morono Y."/>
            <person name="Uchiyama I."/>
            <person name="Ito T."/>
            <person name="Fujiyama A."/>
            <person name="Inagaki F."/>
            <person name="Takami H."/>
        </authorList>
    </citation>
    <scope>NUCLEOTIDE SEQUENCE</scope>
    <source>
        <strain evidence="1">Expedition CK06-06</strain>
    </source>
</reference>
<organism evidence="1">
    <name type="scientific">marine sediment metagenome</name>
    <dbReference type="NCBI Taxonomy" id="412755"/>
    <lineage>
        <taxon>unclassified sequences</taxon>
        <taxon>metagenomes</taxon>
        <taxon>ecological metagenomes</taxon>
    </lineage>
</organism>
<accession>X1VQL5</accession>